<evidence type="ECO:0000256" key="8">
    <source>
        <dbReference type="ARBA" id="ARBA00023136"/>
    </source>
</evidence>
<dbReference type="PATRIC" id="fig|1036673.3.peg.4743"/>
<dbReference type="Proteomes" id="UP000006620">
    <property type="component" value="Chromosome"/>
</dbReference>
<evidence type="ECO:0000259" key="11">
    <source>
        <dbReference type="PROSITE" id="PS50929"/>
    </source>
</evidence>
<dbReference type="Pfam" id="PF00664">
    <property type="entry name" value="ABC_membrane"/>
    <property type="match status" value="1"/>
</dbReference>
<dbReference type="GO" id="GO:0016887">
    <property type="term" value="F:ATP hydrolysis activity"/>
    <property type="evidence" value="ECO:0007669"/>
    <property type="project" value="InterPro"/>
</dbReference>
<evidence type="ECO:0000256" key="3">
    <source>
        <dbReference type="ARBA" id="ARBA00022475"/>
    </source>
</evidence>
<evidence type="ECO:0000256" key="2">
    <source>
        <dbReference type="ARBA" id="ARBA00022448"/>
    </source>
</evidence>
<dbReference type="Gene3D" id="1.20.1560.10">
    <property type="entry name" value="ABC transporter type 1, transmembrane domain"/>
    <property type="match status" value="1"/>
</dbReference>
<dbReference type="SMART" id="SM00382">
    <property type="entry name" value="AAA"/>
    <property type="match status" value="1"/>
</dbReference>
<dbReference type="InterPro" id="IPR036640">
    <property type="entry name" value="ABC1_TM_sf"/>
</dbReference>
<evidence type="ECO:0000256" key="4">
    <source>
        <dbReference type="ARBA" id="ARBA00022692"/>
    </source>
</evidence>
<dbReference type="Pfam" id="PF00005">
    <property type="entry name" value="ABC_tran"/>
    <property type="match status" value="1"/>
</dbReference>
<dbReference type="InterPro" id="IPR017871">
    <property type="entry name" value="ABC_transporter-like_CS"/>
</dbReference>
<dbReference type="KEGG" id="pms:KNP414_05128"/>
<dbReference type="CDD" id="cd07346">
    <property type="entry name" value="ABC_6TM_exporters"/>
    <property type="match status" value="1"/>
</dbReference>
<dbReference type="PANTHER" id="PTHR43394:SF1">
    <property type="entry name" value="ATP-BINDING CASSETTE SUB-FAMILY B MEMBER 10, MITOCHONDRIAL"/>
    <property type="match status" value="1"/>
</dbReference>
<feature type="domain" description="ABC transporter" evidence="10">
    <location>
        <begin position="348"/>
        <end position="582"/>
    </location>
</feature>
<keyword evidence="7 9" id="KW-1133">Transmembrane helix</keyword>
<evidence type="ECO:0000256" key="7">
    <source>
        <dbReference type="ARBA" id="ARBA00022989"/>
    </source>
</evidence>
<comment type="subcellular location">
    <subcellularLocation>
        <location evidence="1">Cell membrane</location>
        <topology evidence="1">Multi-pass membrane protein</topology>
    </subcellularLocation>
</comment>
<dbReference type="InterPro" id="IPR027417">
    <property type="entry name" value="P-loop_NTPase"/>
</dbReference>
<feature type="transmembrane region" description="Helical" evidence="9">
    <location>
        <begin position="166"/>
        <end position="184"/>
    </location>
</feature>
<dbReference type="EMBL" id="CP002869">
    <property type="protein sequence ID" value="AEI43652.1"/>
    <property type="molecule type" value="Genomic_DNA"/>
</dbReference>
<dbReference type="PANTHER" id="PTHR43394">
    <property type="entry name" value="ATP-DEPENDENT PERMEASE MDL1, MITOCHONDRIAL"/>
    <property type="match status" value="1"/>
</dbReference>
<feature type="transmembrane region" description="Helical" evidence="9">
    <location>
        <begin position="24"/>
        <end position="50"/>
    </location>
</feature>
<reference evidence="13" key="1">
    <citation type="submission" date="2011-06" db="EMBL/GenBank/DDBJ databases">
        <title>Complete genome sequence of Paenibacillus mucilaginosus KNP414.</title>
        <authorList>
            <person name="Wang J."/>
            <person name="Hu S."/>
            <person name="Hu X."/>
            <person name="Zhang B."/>
            <person name="Dong D."/>
            <person name="Zhang S."/>
            <person name="Zhao K."/>
            <person name="Wu D."/>
        </authorList>
    </citation>
    <scope>NUCLEOTIDE SEQUENCE [LARGE SCALE GENOMIC DNA]</scope>
    <source>
        <strain evidence="13">KNP414</strain>
    </source>
</reference>
<gene>
    <name evidence="12" type="ordered locus">KNP414_05128</name>
</gene>
<dbReference type="InterPro" id="IPR039421">
    <property type="entry name" value="Type_1_exporter"/>
</dbReference>
<organism evidence="12 13">
    <name type="scientific">Paenibacillus mucilaginosus (strain KNP414)</name>
    <dbReference type="NCBI Taxonomy" id="1036673"/>
    <lineage>
        <taxon>Bacteria</taxon>
        <taxon>Bacillati</taxon>
        <taxon>Bacillota</taxon>
        <taxon>Bacilli</taxon>
        <taxon>Bacillales</taxon>
        <taxon>Paenibacillaceae</taxon>
        <taxon>Paenibacillus</taxon>
    </lineage>
</organism>
<dbReference type="InterPro" id="IPR003593">
    <property type="entry name" value="AAA+_ATPase"/>
</dbReference>
<keyword evidence="5" id="KW-0547">Nucleotide-binding</keyword>
<feature type="transmembrane region" description="Helical" evidence="9">
    <location>
        <begin position="253"/>
        <end position="272"/>
    </location>
</feature>
<evidence type="ECO:0000256" key="5">
    <source>
        <dbReference type="ARBA" id="ARBA00022741"/>
    </source>
</evidence>
<accession>F8F9G3</accession>
<dbReference type="HOGENOM" id="CLU_000604_84_4_9"/>
<evidence type="ECO:0000256" key="1">
    <source>
        <dbReference type="ARBA" id="ARBA00004651"/>
    </source>
</evidence>
<dbReference type="InterPro" id="IPR003439">
    <property type="entry name" value="ABC_transporter-like_ATP-bd"/>
</dbReference>
<evidence type="ECO:0000256" key="9">
    <source>
        <dbReference type="SAM" id="Phobius"/>
    </source>
</evidence>
<feature type="transmembrane region" description="Helical" evidence="9">
    <location>
        <begin position="143"/>
        <end position="160"/>
    </location>
</feature>
<dbReference type="PROSITE" id="PS50893">
    <property type="entry name" value="ABC_TRANSPORTER_2"/>
    <property type="match status" value="1"/>
</dbReference>
<dbReference type="GO" id="GO:0015421">
    <property type="term" value="F:ABC-type oligopeptide transporter activity"/>
    <property type="evidence" value="ECO:0007669"/>
    <property type="project" value="TreeGrafter"/>
</dbReference>
<dbReference type="InterPro" id="IPR011527">
    <property type="entry name" value="ABC1_TM_dom"/>
</dbReference>
<dbReference type="FunFam" id="3.40.50.300:FF:000221">
    <property type="entry name" value="Multidrug ABC transporter ATP-binding protein"/>
    <property type="match status" value="1"/>
</dbReference>
<dbReference type="GO" id="GO:0005886">
    <property type="term" value="C:plasma membrane"/>
    <property type="evidence" value="ECO:0007669"/>
    <property type="project" value="UniProtKB-SubCell"/>
</dbReference>
<dbReference type="SUPFAM" id="SSF90123">
    <property type="entry name" value="ABC transporter transmembrane region"/>
    <property type="match status" value="1"/>
</dbReference>
<dbReference type="Gene3D" id="3.40.50.300">
    <property type="entry name" value="P-loop containing nucleotide triphosphate hydrolases"/>
    <property type="match status" value="1"/>
</dbReference>
<keyword evidence="4 9" id="KW-0812">Transmembrane</keyword>
<dbReference type="RefSeq" id="WP_013918805.1">
    <property type="nucleotide sequence ID" value="NC_015690.1"/>
</dbReference>
<dbReference type="PROSITE" id="PS00211">
    <property type="entry name" value="ABC_TRANSPORTER_1"/>
    <property type="match status" value="1"/>
</dbReference>
<reference evidence="12 13" key="2">
    <citation type="journal article" date="2013" name="Genome Announc.">
        <title>Genome Sequence of Growth-Improving Paenibacillus mucilaginosus Strain KNP414.</title>
        <authorList>
            <person name="Lu J.J."/>
            <person name="Wang J.F."/>
            <person name="Hu X.F."/>
        </authorList>
    </citation>
    <scope>NUCLEOTIDE SEQUENCE [LARGE SCALE GENOMIC DNA]</scope>
    <source>
        <strain evidence="12 13">KNP414</strain>
    </source>
</reference>
<evidence type="ECO:0000313" key="12">
    <source>
        <dbReference type="EMBL" id="AEI43652.1"/>
    </source>
</evidence>
<evidence type="ECO:0000313" key="13">
    <source>
        <dbReference type="Proteomes" id="UP000006620"/>
    </source>
</evidence>
<evidence type="ECO:0000259" key="10">
    <source>
        <dbReference type="PROSITE" id="PS50893"/>
    </source>
</evidence>
<protein>
    <submittedName>
        <fullName evidence="12">ABC transporter ATP-binding/permease protein</fullName>
    </submittedName>
</protein>
<feature type="transmembrane region" description="Helical" evidence="9">
    <location>
        <begin position="65"/>
        <end position="87"/>
    </location>
</feature>
<name>F8F9G3_PAEMK</name>
<evidence type="ECO:0000256" key="6">
    <source>
        <dbReference type="ARBA" id="ARBA00022840"/>
    </source>
</evidence>
<proteinExistence type="predicted"/>
<sequence>MSFKQAYAEFGQLMAYMKPRARTYYAGMIGESLVSAALAILLSFVIQYLLNYAVHRDPSELQRAVYLVCGTVGVLSILSPICNYLFLKCIKITMGEIRTELFGHIARIDYRSAESRHSGDLLSRITNDVQSIEMTYAEHIKSIVSQILLFMGSSVVVFIVDWRFALVLLALGGFSVLLNTRFSAPLRRVSDELQAQMGVLTERIGDLIAGLQVIKLFGLQQRAGRLSHDAIAAVSRSGIRQGHQAGLLEAGNFLIQFLSLGGVLLIGLLMVSSGQLELGVLGQIVQLQSGIAVMFLSLGTSVAMMQNSYAGLTRIREVLAVPVESERHALQAVPSPEEKTAVRPDAALQLTDVTFGYDANRPVLKELSLSLAEGTVTALVGPSGGGKSTVVKLLLGFYPPDSGTVWLGGRPAGSCTLQEIREQMAYVPQEATLFQGTIADNIRFGSPDASDSEVEAAARAAYAHGFITELPQGYDTPVGERGANLSGGQRQRIAIARALLKNSPILLLDEATSALDAESEHEVQQALQVLMKGRTTLVVAHRLSTIENADRICVIAGGRVQEEGTHEELLAMEGQYADLYHLQFRKKPPELAVS</sequence>
<dbReference type="SUPFAM" id="SSF52540">
    <property type="entry name" value="P-loop containing nucleoside triphosphate hydrolases"/>
    <property type="match status" value="1"/>
</dbReference>
<dbReference type="AlphaFoldDB" id="F8F9G3"/>
<keyword evidence="3" id="KW-1003">Cell membrane</keyword>
<dbReference type="GO" id="GO:0005524">
    <property type="term" value="F:ATP binding"/>
    <property type="evidence" value="ECO:0007669"/>
    <property type="project" value="UniProtKB-KW"/>
</dbReference>
<dbReference type="PROSITE" id="PS50929">
    <property type="entry name" value="ABC_TM1F"/>
    <property type="match status" value="1"/>
</dbReference>
<keyword evidence="6 12" id="KW-0067">ATP-binding</keyword>
<keyword evidence="8 9" id="KW-0472">Membrane</keyword>
<keyword evidence="2" id="KW-0813">Transport</keyword>
<feature type="domain" description="ABC transmembrane type-1" evidence="11">
    <location>
        <begin position="32"/>
        <end position="307"/>
    </location>
</feature>